<gene>
    <name evidence="1" type="ORF">FJR39_25360</name>
</gene>
<comment type="caution">
    <text evidence="1">The sequence shown here is derived from an EMBL/GenBank/DDBJ whole genome shotgun (WGS) entry which is preliminary data.</text>
</comment>
<keyword evidence="2" id="KW-1185">Reference proteome</keyword>
<reference evidence="2" key="1">
    <citation type="journal article" date="2020" name="Toxins">
        <title>Phylogenomic Analysis of Secondary Metabolism in the Toxic Cyanobacterial Genera Anabaena, Dolichospermum and Aphanizomenon.</title>
        <authorList>
            <person name="Oesterholm J."/>
            <person name="Popin R.V."/>
            <person name="Fewer D.P."/>
            <person name="Sivonen K."/>
        </authorList>
    </citation>
    <scope>NUCLEOTIDE SEQUENCE [LARGE SCALE GENOMIC DNA]</scope>
    <source>
        <strain evidence="2">UHCC 0037</strain>
    </source>
</reference>
<sequence length="80" mass="8934">MLVSYSTNGGQTWTTLTTLLASNYATKYTNWTPQAIALPDAAKTDHTQFRWQQTNFTNTGDDTWAIDNITLVVCHFSICG</sequence>
<organism evidence="1 2">
    <name type="scientific">Dolichospermum flos-aquae UHCC 0037</name>
    <dbReference type="NCBI Taxonomy" id="2590026"/>
    <lineage>
        <taxon>Bacteria</taxon>
        <taxon>Bacillati</taxon>
        <taxon>Cyanobacteriota</taxon>
        <taxon>Cyanophyceae</taxon>
        <taxon>Nostocales</taxon>
        <taxon>Aphanizomenonaceae</taxon>
        <taxon>Dolichospermum</taxon>
    </lineage>
</organism>
<dbReference type="EMBL" id="VILF01000007">
    <property type="protein sequence ID" value="MTJ46246.1"/>
    <property type="molecule type" value="Genomic_DNA"/>
</dbReference>
<dbReference type="Proteomes" id="UP001517388">
    <property type="component" value="Unassembled WGS sequence"/>
</dbReference>
<protein>
    <submittedName>
        <fullName evidence="1">Uncharacterized protein</fullName>
    </submittedName>
</protein>
<name>A0ACC7SD23_DOLFA</name>
<evidence type="ECO:0000313" key="2">
    <source>
        <dbReference type="Proteomes" id="UP001517388"/>
    </source>
</evidence>
<evidence type="ECO:0000313" key="1">
    <source>
        <dbReference type="EMBL" id="MTJ46246.1"/>
    </source>
</evidence>
<proteinExistence type="predicted"/>
<accession>A0ACC7SD23</accession>